<keyword evidence="4" id="KW-1185">Reference proteome</keyword>
<dbReference type="InterPro" id="IPR014291">
    <property type="entry name" value="SUF_FeS_clus_asmbl-assoc"/>
</dbReference>
<dbReference type="RefSeq" id="WP_261494411.1">
    <property type="nucleotide sequence ID" value="NZ_JAOCQF010000001.1"/>
</dbReference>
<evidence type="ECO:0000256" key="1">
    <source>
        <dbReference type="SAM" id="MobiDB-lite"/>
    </source>
</evidence>
<dbReference type="InterPro" id="IPR002744">
    <property type="entry name" value="MIP18-like"/>
</dbReference>
<dbReference type="InterPro" id="IPR052339">
    <property type="entry name" value="Fe-S_Maturation_MIP18"/>
</dbReference>
<accession>A0ABT2NJ87</accession>
<feature type="domain" description="MIP18 family-like" evidence="2">
    <location>
        <begin position="27"/>
        <end position="97"/>
    </location>
</feature>
<dbReference type="EMBL" id="JAOCQF010000001">
    <property type="protein sequence ID" value="MCT8328987.1"/>
    <property type="molecule type" value="Genomic_DNA"/>
</dbReference>
<organism evidence="3 4">
    <name type="scientific">Albidovulum sediminis</name>
    <dbReference type="NCBI Taxonomy" id="3066345"/>
    <lineage>
        <taxon>Bacteria</taxon>
        <taxon>Pseudomonadati</taxon>
        <taxon>Pseudomonadota</taxon>
        <taxon>Alphaproteobacteria</taxon>
        <taxon>Rhodobacterales</taxon>
        <taxon>Paracoccaceae</taxon>
        <taxon>Albidovulum</taxon>
    </lineage>
</organism>
<gene>
    <name evidence="3" type="ORF">N5I32_05625</name>
</gene>
<reference evidence="4" key="1">
    <citation type="submission" date="2023-07" db="EMBL/GenBank/DDBJ databases">
        <title>Defluviimonas sediminis sp. nov., isolated from mangrove sediment.</title>
        <authorList>
            <person name="Liu L."/>
            <person name="Li J."/>
            <person name="Huang Y."/>
            <person name="Pan J."/>
            <person name="Li M."/>
        </authorList>
    </citation>
    <scope>NUCLEOTIDE SEQUENCE [LARGE SCALE GENOMIC DNA]</scope>
    <source>
        <strain evidence="4">FT324</strain>
    </source>
</reference>
<dbReference type="Proteomes" id="UP001205601">
    <property type="component" value="Unassembled WGS sequence"/>
</dbReference>
<evidence type="ECO:0000313" key="4">
    <source>
        <dbReference type="Proteomes" id="UP001205601"/>
    </source>
</evidence>
<proteinExistence type="predicted"/>
<protein>
    <submittedName>
        <fullName evidence="3">SUF system Fe-S cluster assembly protein</fullName>
    </submittedName>
</protein>
<dbReference type="InterPro" id="IPR034904">
    <property type="entry name" value="FSCA_dom_sf"/>
</dbReference>
<dbReference type="Pfam" id="PF01883">
    <property type="entry name" value="FeS_assembly_P"/>
    <property type="match status" value="1"/>
</dbReference>
<dbReference type="PANTHER" id="PTHR42831">
    <property type="entry name" value="FE-S PROTEIN MATURATION AUXILIARY FACTOR YITW"/>
    <property type="match status" value="1"/>
</dbReference>
<sequence>MTAEPKEPIEGTPLIRPSTTDHPLYDSVVEACRTVYDPEIPVNIFDLGLIYTIEISPENEVRIVMTLTAPGCPVAGEMPGWVADAVEPIDGVKQVDVEMTFEPQWGMDMMSDEARLELGFM</sequence>
<name>A0ABT2NJ87_9RHOB</name>
<evidence type="ECO:0000313" key="3">
    <source>
        <dbReference type="EMBL" id="MCT8328987.1"/>
    </source>
</evidence>
<dbReference type="PANTHER" id="PTHR42831:SF1">
    <property type="entry name" value="FE-S PROTEIN MATURATION AUXILIARY FACTOR YITW"/>
    <property type="match status" value="1"/>
</dbReference>
<dbReference type="NCBIfam" id="TIGR02945">
    <property type="entry name" value="SUF_assoc"/>
    <property type="match status" value="1"/>
</dbReference>
<feature type="region of interest" description="Disordered" evidence="1">
    <location>
        <begin position="1"/>
        <end position="20"/>
    </location>
</feature>
<dbReference type="SUPFAM" id="SSF117916">
    <property type="entry name" value="Fe-S cluster assembly (FSCA) domain-like"/>
    <property type="match status" value="1"/>
</dbReference>
<evidence type="ECO:0000259" key="2">
    <source>
        <dbReference type="Pfam" id="PF01883"/>
    </source>
</evidence>
<comment type="caution">
    <text evidence="3">The sequence shown here is derived from an EMBL/GenBank/DDBJ whole genome shotgun (WGS) entry which is preliminary data.</text>
</comment>
<dbReference type="Gene3D" id="3.30.300.130">
    <property type="entry name" value="Fe-S cluster assembly (FSCA)"/>
    <property type="match status" value="1"/>
</dbReference>